<dbReference type="Pfam" id="PF00069">
    <property type="entry name" value="Pkinase"/>
    <property type="match status" value="1"/>
</dbReference>
<dbReference type="PANTHER" id="PTHR24363:SF0">
    <property type="entry name" value="SERINE_THREONINE KINASE LIKE DOMAIN CONTAINING 1"/>
    <property type="match status" value="1"/>
</dbReference>
<evidence type="ECO:0000256" key="5">
    <source>
        <dbReference type="ARBA" id="ARBA00022777"/>
    </source>
</evidence>
<comment type="catalytic activity">
    <reaction evidence="7">
        <text>L-threonyl-[protein] + ATP = O-phospho-L-threonyl-[protein] + ADP + H(+)</text>
        <dbReference type="Rhea" id="RHEA:46608"/>
        <dbReference type="Rhea" id="RHEA-COMP:11060"/>
        <dbReference type="Rhea" id="RHEA-COMP:11605"/>
        <dbReference type="ChEBI" id="CHEBI:15378"/>
        <dbReference type="ChEBI" id="CHEBI:30013"/>
        <dbReference type="ChEBI" id="CHEBI:30616"/>
        <dbReference type="ChEBI" id="CHEBI:61977"/>
        <dbReference type="ChEBI" id="CHEBI:456216"/>
        <dbReference type="EC" id="2.7.11.1"/>
    </reaction>
</comment>
<keyword evidence="3 13" id="KW-0808">Transferase</keyword>
<dbReference type="GO" id="GO:0005524">
    <property type="term" value="F:ATP binding"/>
    <property type="evidence" value="ECO:0007669"/>
    <property type="project" value="UniProtKB-UniRule"/>
</dbReference>
<dbReference type="Proteomes" id="UP000773850">
    <property type="component" value="Unassembled WGS sequence"/>
</dbReference>
<dbReference type="GO" id="GO:0004674">
    <property type="term" value="F:protein serine/threonine kinase activity"/>
    <property type="evidence" value="ECO:0007669"/>
    <property type="project" value="UniProtKB-KW"/>
</dbReference>
<dbReference type="SUPFAM" id="SSF56112">
    <property type="entry name" value="Protein kinase-like (PK-like)"/>
    <property type="match status" value="1"/>
</dbReference>
<dbReference type="Proteomes" id="UP000266922">
    <property type="component" value="Unassembled WGS sequence"/>
</dbReference>
<evidence type="ECO:0000313" key="13">
    <source>
        <dbReference type="EMBL" id="KYD31306.1"/>
    </source>
</evidence>
<dbReference type="EC" id="2.7.11.1" evidence="1"/>
<dbReference type="EMBL" id="LQYY01000151">
    <property type="protein sequence ID" value="KYD31306.1"/>
    <property type="molecule type" value="Genomic_DNA"/>
</dbReference>
<dbReference type="PANTHER" id="PTHR24363">
    <property type="entry name" value="SERINE/THREONINE PROTEIN KINASE"/>
    <property type="match status" value="1"/>
</dbReference>
<dbReference type="EMBL" id="LUCS01000023">
    <property type="protein sequence ID" value="KAF6511274.1"/>
    <property type="molecule type" value="Genomic_DNA"/>
</dbReference>
<evidence type="ECO:0000256" key="9">
    <source>
        <dbReference type="PROSITE-ProRule" id="PRU10141"/>
    </source>
</evidence>
<evidence type="ECO:0000313" key="14">
    <source>
        <dbReference type="EMBL" id="RLQ14487.1"/>
    </source>
</evidence>
<proteinExistence type="predicted"/>
<dbReference type="EMBL" id="RCTJ01000012">
    <property type="protein sequence ID" value="RLQ14487.1"/>
    <property type="molecule type" value="Genomic_DNA"/>
</dbReference>
<evidence type="ECO:0000313" key="16">
    <source>
        <dbReference type="Proteomes" id="UP000266922"/>
    </source>
</evidence>
<dbReference type="PROSITE" id="PS50011">
    <property type="entry name" value="PROTEIN_KINASE_DOM"/>
    <property type="match status" value="1"/>
</dbReference>
<comment type="caution">
    <text evidence="13">The sequence shown here is derived from an EMBL/GenBank/DDBJ whole genome shotgun (WGS) entry which is preliminary data.</text>
</comment>
<feature type="domain" description="Protein kinase" evidence="11">
    <location>
        <begin position="29"/>
        <end position="279"/>
    </location>
</feature>
<name>A0A0K9I0R0_GEOSE</name>
<dbReference type="InterPro" id="IPR000719">
    <property type="entry name" value="Prot_kinase_dom"/>
</dbReference>
<evidence type="ECO:0000313" key="17">
    <source>
        <dbReference type="Proteomes" id="UP000773850"/>
    </source>
</evidence>
<gene>
    <name evidence="13" type="ORF">B4114_0064</name>
    <name evidence="14" type="ORF">D9548_05455</name>
    <name evidence="12" type="ORF">GS8_1469</name>
</gene>
<reference evidence="13 15" key="1">
    <citation type="submission" date="2016-01" db="EMBL/GenBank/DDBJ databases">
        <title>Draft Genome Sequences of Seven Thermophilic Sporeformers Isolated from Foods.</title>
        <authorList>
            <person name="Berendsen E.M."/>
            <person name="Wells-Bennik M.H."/>
            <person name="Krawcyk A.O."/>
            <person name="De Jong A."/>
            <person name="Holsappel S."/>
            <person name="Eijlander R.T."/>
            <person name="Kuipers O.P."/>
        </authorList>
    </citation>
    <scope>NUCLEOTIDE SEQUENCE [LARGE SCALE GENOMIC DNA]</scope>
    <source>
        <strain evidence="13 15">B4114</strain>
    </source>
</reference>
<evidence type="ECO:0000256" key="2">
    <source>
        <dbReference type="ARBA" id="ARBA00022527"/>
    </source>
</evidence>
<dbReference type="GeneID" id="89613499"/>
<dbReference type="InterPro" id="IPR011009">
    <property type="entry name" value="Kinase-like_dom_sf"/>
</dbReference>
<keyword evidence="2" id="KW-0723">Serine/threonine-protein kinase</keyword>
<dbReference type="Gene3D" id="1.10.510.10">
    <property type="entry name" value="Transferase(Phosphotransferase) domain 1"/>
    <property type="match status" value="1"/>
</dbReference>
<evidence type="ECO:0000256" key="1">
    <source>
        <dbReference type="ARBA" id="ARBA00012513"/>
    </source>
</evidence>
<evidence type="ECO:0000313" key="12">
    <source>
        <dbReference type="EMBL" id="KAF6511274.1"/>
    </source>
</evidence>
<keyword evidence="10" id="KW-0472">Membrane</keyword>
<evidence type="ECO:0000256" key="8">
    <source>
        <dbReference type="ARBA" id="ARBA00048679"/>
    </source>
</evidence>
<protein>
    <recommendedName>
        <fullName evidence="1">non-specific serine/threonine protein kinase</fullName>
        <ecNumber evidence="1">2.7.11.1</ecNumber>
    </recommendedName>
</protein>
<accession>A0A0K9I0R0</accession>
<reference evidence="14 16" key="3">
    <citation type="submission" date="2018-10" db="EMBL/GenBank/DDBJ databases">
        <title>Geobacillus stearothermophilus in processing lines of powdered infant formula.</title>
        <authorList>
            <person name="Rhee M.S."/>
            <person name="Choi I.-G."/>
            <person name="Cho T.J."/>
            <person name="Park B."/>
        </authorList>
    </citation>
    <scope>NUCLEOTIDE SEQUENCE [LARGE SCALE GENOMIC DNA]</scope>
    <source>
        <strain evidence="14 16">FHS-PPGT130</strain>
    </source>
</reference>
<dbReference type="PATRIC" id="fig|1422.14.peg.90"/>
<keyword evidence="4 9" id="KW-0547">Nucleotide-binding</keyword>
<feature type="binding site" evidence="9">
    <location>
        <position position="56"/>
    </location>
    <ligand>
        <name>ATP</name>
        <dbReference type="ChEBI" id="CHEBI:30616"/>
    </ligand>
</feature>
<dbReference type="Gene3D" id="3.30.200.20">
    <property type="entry name" value="Phosphorylase Kinase, domain 1"/>
    <property type="match status" value="1"/>
</dbReference>
<dbReference type="OrthoDB" id="583109at2"/>
<reference evidence="12 17" key="2">
    <citation type="submission" date="2016-03" db="EMBL/GenBank/DDBJ databases">
        <title>Spore heat resistance.</title>
        <authorList>
            <person name="Boekhorst J."/>
            <person name="Berendsen E.M."/>
            <person name="Wells-Bennik M.H."/>
            <person name="Kuipers O.P."/>
        </authorList>
    </citation>
    <scope>NUCLEOTIDE SEQUENCE [LARGE SCALE GENOMIC DNA]</scope>
    <source>
        <strain evidence="12 17">GS8</strain>
    </source>
</reference>
<evidence type="ECO:0000313" key="15">
    <source>
        <dbReference type="Proteomes" id="UP000075517"/>
    </source>
</evidence>
<feature type="transmembrane region" description="Helical" evidence="10">
    <location>
        <begin position="303"/>
        <end position="323"/>
    </location>
</feature>
<comment type="catalytic activity">
    <reaction evidence="8">
        <text>L-seryl-[protein] + ATP = O-phospho-L-seryl-[protein] + ADP + H(+)</text>
        <dbReference type="Rhea" id="RHEA:17989"/>
        <dbReference type="Rhea" id="RHEA-COMP:9863"/>
        <dbReference type="Rhea" id="RHEA-COMP:11604"/>
        <dbReference type="ChEBI" id="CHEBI:15378"/>
        <dbReference type="ChEBI" id="CHEBI:29999"/>
        <dbReference type="ChEBI" id="CHEBI:30616"/>
        <dbReference type="ChEBI" id="CHEBI:83421"/>
        <dbReference type="ChEBI" id="CHEBI:456216"/>
        <dbReference type="EC" id="2.7.11.1"/>
    </reaction>
</comment>
<evidence type="ECO:0000256" key="7">
    <source>
        <dbReference type="ARBA" id="ARBA00047899"/>
    </source>
</evidence>
<dbReference type="RefSeq" id="WP_033014215.1">
    <property type="nucleotide sequence ID" value="NZ_CBCSGJ010000014.1"/>
</dbReference>
<evidence type="ECO:0000256" key="6">
    <source>
        <dbReference type="ARBA" id="ARBA00022840"/>
    </source>
</evidence>
<keyword evidence="5 13" id="KW-0418">Kinase</keyword>
<dbReference type="SMART" id="SM00220">
    <property type="entry name" value="S_TKc"/>
    <property type="match status" value="1"/>
</dbReference>
<keyword evidence="10" id="KW-0812">Transmembrane</keyword>
<sequence>MAMSHTSKDRLGNLPPGTVITGKWHGHSYRLLRRLGSGANGVVYLAESGRRRVALKLSDDYASLASEMNILRRFAKVQGAALGPSLLEADDWQSPFARRVVPFYAMEYIEGEQFSAFVRRRGKEWAPVLLMQLLSVLGRLHEEGWVFGDLKPDNLIVTGPPPSVRLLDVGGTTMQGRAIKEFTELYDRGYWGLGSRKAEPSYDLFAAAMVMIAACYPGPLEKKGNGRAQLLSIIETDRFLAQYKEVLQNALDGRYAKAEDMRRDLLAASSRRVAAHYEVKTAAAAPNRRSGRRAAKRRKTGRVAETVLIAVLLLGAYGFYIYWHLSM</sequence>
<evidence type="ECO:0000256" key="3">
    <source>
        <dbReference type="ARBA" id="ARBA00022679"/>
    </source>
</evidence>
<keyword evidence="10" id="KW-1133">Transmembrane helix</keyword>
<organism evidence="13 15">
    <name type="scientific">Geobacillus stearothermophilus</name>
    <name type="common">Bacillus stearothermophilus</name>
    <dbReference type="NCBI Taxonomy" id="1422"/>
    <lineage>
        <taxon>Bacteria</taxon>
        <taxon>Bacillati</taxon>
        <taxon>Bacillota</taxon>
        <taxon>Bacilli</taxon>
        <taxon>Bacillales</taxon>
        <taxon>Anoxybacillaceae</taxon>
        <taxon>Geobacillus</taxon>
    </lineage>
</organism>
<evidence type="ECO:0000256" key="4">
    <source>
        <dbReference type="ARBA" id="ARBA00022741"/>
    </source>
</evidence>
<evidence type="ECO:0000259" key="11">
    <source>
        <dbReference type="PROSITE" id="PS50011"/>
    </source>
</evidence>
<keyword evidence="17" id="KW-1185">Reference proteome</keyword>
<dbReference type="Proteomes" id="UP000075517">
    <property type="component" value="Unassembled WGS sequence"/>
</dbReference>
<dbReference type="AlphaFoldDB" id="A0A0K9I0R0"/>
<evidence type="ECO:0000256" key="10">
    <source>
        <dbReference type="SAM" id="Phobius"/>
    </source>
</evidence>
<dbReference type="InterPro" id="IPR017441">
    <property type="entry name" value="Protein_kinase_ATP_BS"/>
</dbReference>
<keyword evidence="6 9" id="KW-0067">ATP-binding</keyword>
<dbReference type="PROSITE" id="PS00107">
    <property type="entry name" value="PROTEIN_KINASE_ATP"/>
    <property type="match status" value="1"/>
</dbReference>